<dbReference type="Proteomes" id="UP000324897">
    <property type="component" value="Chromosome 7"/>
</dbReference>
<evidence type="ECO:0000313" key="5">
    <source>
        <dbReference type="Proteomes" id="UP000324897"/>
    </source>
</evidence>
<evidence type="ECO:0000259" key="3">
    <source>
        <dbReference type="SMART" id="SM00093"/>
    </source>
</evidence>
<dbReference type="PROSITE" id="PS00284">
    <property type="entry name" value="SERPIN"/>
    <property type="match status" value="1"/>
</dbReference>
<dbReference type="CDD" id="cd02043">
    <property type="entry name" value="serpinP_plants"/>
    <property type="match status" value="1"/>
</dbReference>
<organism evidence="4 5">
    <name type="scientific">Eragrostis curvula</name>
    <name type="common">weeping love grass</name>
    <dbReference type="NCBI Taxonomy" id="38414"/>
    <lineage>
        <taxon>Eukaryota</taxon>
        <taxon>Viridiplantae</taxon>
        <taxon>Streptophyta</taxon>
        <taxon>Embryophyta</taxon>
        <taxon>Tracheophyta</taxon>
        <taxon>Spermatophyta</taxon>
        <taxon>Magnoliopsida</taxon>
        <taxon>Liliopsida</taxon>
        <taxon>Poales</taxon>
        <taxon>Poaceae</taxon>
        <taxon>PACMAD clade</taxon>
        <taxon>Chloridoideae</taxon>
        <taxon>Eragrostideae</taxon>
        <taxon>Eragrostidinae</taxon>
        <taxon>Eragrostis</taxon>
    </lineage>
</organism>
<comment type="similarity">
    <text evidence="1 2">Belongs to the serpin family.</text>
</comment>
<keyword evidence="5" id="KW-1185">Reference proteome</keyword>
<evidence type="ECO:0000256" key="2">
    <source>
        <dbReference type="RuleBase" id="RU000411"/>
    </source>
</evidence>
<gene>
    <name evidence="4" type="ORF">EJB05_34760</name>
</gene>
<dbReference type="AlphaFoldDB" id="A0A5J9U686"/>
<dbReference type="PANTHER" id="PTHR11461">
    <property type="entry name" value="SERINE PROTEASE INHIBITOR, SERPIN"/>
    <property type="match status" value="1"/>
</dbReference>
<feature type="domain" description="Serpin" evidence="3">
    <location>
        <begin position="26"/>
        <end position="410"/>
    </location>
</feature>
<dbReference type="InterPro" id="IPR023795">
    <property type="entry name" value="Serpin_CS"/>
</dbReference>
<evidence type="ECO:0000256" key="1">
    <source>
        <dbReference type="ARBA" id="ARBA00009500"/>
    </source>
</evidence>
<dbReference type="InterPro" id="IPR023796">
    <property type="entry name" value="Serpin_dom"/>
</dbReference>
<dbReference type="Gramene" id="TVU18651">
    <property type="protein sequence ID" value="TVU18651"/>
    <property type="gene ID" value="EJB05_34760"/>
</dbReference>
<dbReference type="Pfam" id="PF00079">
    <property type="entry name" value="Serpin"/>
    <property type="match status" value="1"/>
</dbReference>
<reference evidence="4 5" key="1">
    <citation type="journal article" date="2019" name="Sci. Rep.">
        <title>A high-quality genome of Eragrostis curvula grass provides insights into Poaceae evolution and supports new strategies to enhance forage quality.</title>
        <authorList>
            <person name="Carballo J."/>
            <person name="Santos B.A.C.M."/>
            <person name="Zappacosta D."/>
            <person name="Garbus I."/>
            <person name="Selva J.P."/>
            <person name="Gallo C.A."/>
            <person name="Diaz A."/>
            <person name="Albertini E."/>
            <person name="Caccamo M."/>
            <person name="Echenique V."/>
        </authorList>
    </citation>
    <scope>NUCLEOTIDE SEQUENCE [LARGE SCALE GENOMIC DNA]</scope>
    <source>
        <strain evidence="5">cv. Victoria</strain>
        <tissue evidence="4">Leaf</tissue>
    </source>
</reference>
<dbReference type="OrthoDB" id="1063785at2759"/>
<dbReference type="GO" id="GO:0005615">
    <property type="term" value="C:extracellular space"/>
    <property type="evidence" value="ECO:0007669"/>
    <property type="project" value="InterPro"/>
</dbReference>
<dbReference type="EMBL" id="RWGY01000029">
    <property type="protein sequence ID" value="TVU18651.1"/>
    <property type="molecule type" value="Genomic_DNA"/>
</dbReference>
<accession>A0A5J9U686</accession>
<dbReference type="PANTHER" id="PTHR11461:SF379">
    <property type="entry name" value="SERPIN DOMAIN-CONTAINING PROTEIN"/>
    <property type="match status" value="1"/>
</dbReference>
<dbReference type="SMART" id="SM00093">
    <property type="entry name" value="SERPIN"/>
    <property type="match status" value="1"/>
</dbReference>
<proteinExistence type="inferred from homology"/>
<dbReference type="GO" id="GO:0004867">
    <property type="term" value="F:serine-type endopeptidase inhibitor activity"/>
    <property type="evidence" value="ECO:0007669"/>
    <property type="project" value="InterPro"/>
</dbReference>
<dbReference type="InterPro" id="IPR042178">
    <property type="entry name" value="Serpin_sf_1"/>
</dbReference>
<dbReference type="InterPro" id="IPR000215">
    <property type="entry name" value="Serpin_fam"/>
</dbReference>
<evidence type="ECO:0000313" key="4">
    <source>
        <dbReference type="EMBL" id="TVU18651.1"/>
    </source>
</evidence>
<name>A0A5J9U686_9POAL</name>
<feature type="non-terminal residue" evidence="4">
    <location>
        <position position="1"/>
    </location>
</feature>
<protein>
    <recommendedName>
        <fullName evidence="3">Serpin domain-containing protein</fullName>
    </recommendedName>
</protein>
<dbReference type="InterPro" id="IPR036186">
    <property type="entry name" value="Serpin_sf"/>
</dbReference>
<dbReference type="SUPFAM" id="SSF56574">
    <property type="entry name" value="Serpins"/>
    <property type="match status" value="1"/>
</dbReference>
<dbReference type="Gene3D" id="3.30.497.10">
    <property type="entry name" value="Antithrombin, subunit I, domain 2"/>
    <property type="match status" value="1"/>
</dbReference>
<sequence length="414" mass="46020">MEDEEACRASKKPRGGADSGLTVFALRLAKQLAQGACKDGGKDAGKNILFSPVSIYSALALVAAGARGDTLDELLAVLGAASRDELAELVRGVAESALANRRRGPRVAFAWGLWHEKTVAMKPAYRAVAAKSYKAEIRDADFLSKAGEARKEINNWVSKTTKRLITSILPPKSVNRFTRLVITNVIYFKGAWKTAFLQSNTEDRLFYRLDGSHVRAPFMRSREDQFMEQYRGFKVLKLPYCQHSTDASSQSFSMVIFLPDDRDGLPSLVEKMASEPSFLWDHLPKSRGKVDQFRLPKFKVSFSSDIKDVLKVMGIKTAFDQRADLTDMLQKKKAKLPVMQVDLYVEKVIHQAVIEVNEVGTEAVVSTGCSSRVKQCARRGPDFVADHPFVFFVVEEVCGAIVFMGHVLDPTKSE</sequence>
<dbReference type="Gene3D" id="2.30.39.10">
    <property type="entry name" value="Alpha-1-antitrypsin, domain 1"/>
    <property type="match status" value="1"/>
</dbReference>
<dbReference type="InterPro" id="IPR042185">
    <property type="entry name" value="Serpin_sf_2"/>
</dbReference>
<comment type="caution">
    <text evidence="4">The sequence shown here is derived from an EMBL/GenBank/DDBJ whole genome shotgun (WGS) entry which is preliminary data.</text>
</comment>